<sequence length="66" mass="7894">LEEARRKAEELSIANSESMKNETLKAELVDACQKTIDNRMKYRARIKELELQLTQYEEYEEENEQL</sequence>
<feature type="non-terminal residue" evidence="2">
    <location>
        <position position="66"/>
    </location>
</feature>
<evidence type="ECO:0000313" key="2">
    <source>
        <dbReference type="EMBL" id="GMS77846.1"/>
    </source>
</evidence>
<organism evidence="2 3">
    <name type="scientific">Pristionchus entomophagus</name>
    <dbReference type="NCBI Taxonomy" id="358040"/>
    <lineage>
        <taxon>Eukaryota</taxon>
        <taxon>Metazoa</taxon>
        <taxon>Ecdysozoa</taxon>
        <taxon>Nematoda</taxon>
        <taxon>Chromadorea</taxon>
        <taxon>Rhabditida</taxon>
        <taxon>Rhabditina</taxon>
        <taxon>Diplogasteromorpha</taxon>
        <taxon>Diplogasteroidea</taxon>
        <taxon>Neodiplogasteridae</taxon>
        <taxon>Pristionchus</taxon>
    </lineage>
</organism>
<comment type="caution">
    <text evidence="2">The sequence shown here is derived from an EMBL/GenBank/DDBJ whole genome shotgun (WGS) entry which is preliminary data.</text>
</comment>
<feature type="coiled-coil region" evidence="1">
    <location>
        <begin position="1"/>
        <end position="66"/>
    </location>
</feature>
<evidence type="ECO:0000313" key="3">
    <source>
        <dbReference type="Proteomes" id="UP001432027"/>
    </source>
</evidence>
<feature type="non-terminal residue" evidence="2">
    <location>
        <position position="1"/>
    </location>
</feature>
<gene>
    <name evidence="2" type="ORF">PENTCL1PPCAC_21</name>
</gene>
<accession>A0AAV5S5U1</accession>
<keyword evidence="1" id="KW-0175">Coiled coil</keyword>
<dbReference type="AlphaFoldDB" id="A0AAV5S5U1"/>
<evidence type="ECO:0000256" key="1">
    <source>
        <dbReference type="SAM" id="Coils"/>
    </source>
</evidence>
<reference evidence="2" key="1">
    <citation type="submission" date="2023-10" db="EMBL/GenBank/DDBJ databases">
        <title>Genome assembly of Pristionchus species.</title>
        <authorList>
            <person name="Yoshida K."/>
            <person name="Sommer R.J."/>
        </authorList>
    </citation>
    <scope>NUCLEOTIDE SEQUENCE</scope>
    <source>
        <strain evidence="2">RS0144</strain>
    </source>
</reference>
<dbReference type="EMBL" id="BTSX01000001">
    <property type="protein sequence ID" value="GMS77846.1"/>
    <property type="molecule type" value="Genomic_DNA"/>
</dbReference>
<protein>
    <submittedName>
        <fullName evidence="2">Uncharacterized protein</fullName>
    </submittedName>
</protein>
<dbReference type="Proteomes" id="UP001432027">
    <property type="component" value="Unassembled WGS sequence"/>
</dbReference>
<keyword evidence="3" id="KW-1185">Reference proteome</keyword>
<proteinExistence type="predicted"/>
<name>A0AAV5S5U1_9BILA</name>